<accession>A0AAD5WNV4</accession>
<dbReference type="AlphaFoldDB" id="A0AAD5WNV4"/>
<evidence type="ECO:0000313" key="2">
    <source>
        <dbReference type="Proteomes" id="UP001201980"/>
    </source>
</evidence>
<name>A0AAD5WNV4_9PEZI</name>
<comment type="caution">
    <text evidence="1">The sequence shown here is derived from an EMBL/GenBank/DDBJ whole genome shotgun (WGS) entry which is preliminary data.</text>
</comment>
<proteinExistence type="predicted"/>
<gene>
    <name evidence="1" type="ORF">MKZ38_006180</name>
</gene>
<sequence length="232" mass="27022">MPLLERRVDRERDAPMAALYRIYEHIILDQHIEIRNELEMFWYHSTWAVRDIPDPKDPDPERYACLACVPKLLCLAFNKRIGLGLPRDAPPIWTADMMDEWKATGPTFEEEPAWVDEVPPLKETLAIPHWDNDKRDFVGLDGFDDTRASDECEDYERQSIGLYPYCWHQLRTVPAPTLWRSVFSMWACKYTRASAKSYGRCAASHNRFNFPQNGYDHGAAYTRSPPDAPIRS</sequence>
<dbReference type="Proteomes" id="UP001201980">
    <property type="component" value="Unassembled WGS sequence"/>
</dbReference>
<keyword evidence="2" id="KW-1185">Reference proteome</keyword>
<dbReference type="EMBL" id="JAKWBI020000376">
    <property type="protein sequence ID" value="KAJ2895787.1"/>
    <property type="molecule type" value="Genomic_DNA"/>
</dbReference>
<evidence type="ECO:0000313" key="1">
    <source>
        <dbReference type="EMBL" id="KAJ2895787.1"/>
    </source>
</evidence>
<organism evidence="1 2">
    <name type="scientific">Zalerion maritima</name>
    <dbReference type="NCBI Taxonomy" id="339359"/>
    <lineage>
        <taxon>Eukaryota</taxon>
        <taxon>Fungi</taxon>
        <taxon>Dikarya</taxon>
        <taxon>Ascomycota</taxon>
        <taxon>Pezizomycotina</taxon>
        <taxon>Sordariomycetes</taxon>
        <taxon>Lulworthiomycetidae</taxon>
        <taxon>Lulworthiales</taxon>
        <taxon>Lulworthiaceae</taxon>
        <taxon>Zalerion</taxon>
    </lineage>
</organism>
<reference evidence="1" key="1">
    <citation type="submission" date="2022-07" db="EMBL/GenBank/DDBJ databases">
        <title>Draft genome sequence of Zalerion maritima ATCC 34329, a (micro)plastics degrading marine fungus.</title>
        <authorList>
            <person name="Paco A."/>
            <person name="Goncalves M.F.M."/>
            <person name="Rocha-Santos T.A.P."/>
            <person name="Alves A."/>
        </authorList>
    </citation>
    <scope>NUCLEOTIDE SEQUENCE</scope>
    <source>
        <strain evidence="1">ATCC 34329</strain>
    </source>
</reference>
<protein>
    <submittedName>
        <fullName evidence="1">Uncharacterized protein</fullName>
    </submittedName>
</protein>